<evidence type="ECO:0000313" key="9">
    <source>
        <dbReference type="WBParaSite" id="SMUV_0000559201-mRNA-1"/>
    </source>
</evidence>
<dbReference type="Proteomes" id="UP000046393">
    <property type="component" value="Unplaced"/>
</dbReference>
<keyword evidence="4" id="KW-0378">Hydrolase</keyword>
<dbReference type="PANTHER" id="PTHR12992:SF11">
    <property type="entry name" value="MITOCHONDRIAL COENZYME A DIPHOSPHATASE NUDT8"/>
    <property type="match status" value="1"/>
</dbReference>
<protein>
    <submittedName>
        <fullName evidence="9">Nudix hydrolase domain-containing protein</fullName>
    </submittedName>
</protein>
<sequence length="256" mass="29187">MKIVEIIRQSSTIPCFSNSLREQFVRRIKGNVDLTNVKHKVKKILRVGNSAVLVPLLNIDSMPYMLFTQRSLLLTGHRGQICFPGGRVDHGETAEMAAIRECYEEIGLTAESVEIWGQLRPLYTKNLENVVTPVVGFVHGVDKSTLNVHSDEVRSVFAVPVEELCSSPKYTRFRGSGETMYDLPVFNCRRFQKIFFEHPSPTEYRIWGLTAGIVHLALLNLFPLNYRSSIQLLHPKDCELLNMGFKYHFEASLKDD</sequence>
<evidence type="ECO:0000256" key="3">
    <source>
        <dbReference type="ARBA" id="ARBA00022723"/>
    </source>
</evidence>
<proteinExistence type="predicted"/>
<evidence type="ECO:0000256" key="1">
    <source>
        <dbReference type="ARBA" id="ARBA00001936"/>
    </source>
</evidence>
<comment type="cofactor">
    <cofactor evidence="2">
        <name>Mg(2+)</name>
        <dbReference type="ChEBI" id="CHEBI:18420"/>
    </cofactor>
</comment>
<evidence type="ECO:0000256" key="2">
    <source>
        <dbReference type="ARBA" id="ARBA00001946"/>
    </source>
</evidence>
<evidence type="ECO:0000313" key="8">
    <source>
        <dbReference type="Proteomes" id="UP000046393"/>
    </source>
</evidence>
<dbReference type="InterPro" id="IPR015797">
    <property type="entry name" value="NUDIX_hydrolase-like_dom_sf"/>
</dbReference>
<keyword evidence="5" id="KW-0460">Magnesium</keyword>
<dbReference type="CDD" id="cd03426">
    <property type="entry name" value="NUDIX_CoAse_Nudt7"/>
    <property type="match status" value="1"/>
</dbReference>
<dbReference type="STRING" id="451379.A0A0N5AM04"/>
<dbReference type="PRINTS" id="PR00502">
    <property type="entry name" value="NUDIXFAMILY"/>
</dbReference>
<feature type="domain" description="Nudix hydrolase" evidence="7">
    <location>
        <begin position="47"/>
        <end position="181"/>
    </location>
</feature>
<accession>A0A0N5AM04</accession>
<dbReference type="InterPro" id="IPR020476">
    <property type="entry name" value="Nudix_hydrolase"/>
</dbReference>
<dbReference type="SUPFAM" id="SSF55811">
    <property type="entry name" value="Nudix"/>
    <property type="match status" value="1"/>
</dbReference>
<evidence type="ECO:0000256" key="4">
    <source>
        <dbReference type="ARBA" id="ARBA00022801"/>
    </source>
</evidence>
<evidence type="ECO:0000256" key="5">
    <source>
        <dbReference type="ARBA" id="ARBA00022842"/>
    </source>
</evidence>
<name>A0A0N5AM04_9BILA</name>
<dbReference type="InterPro" id="IPR045121">
    <property type="entry name" value="CoAse"/>
</dbReference>
<dbReference type="PROSITE" id="PS51462">
    <property type="entry name" value="NUDIX"/>
    <property type="match status" value="1"/>
</dbReference>
<keyword evidence="6" id="KW-0464">Manganese</keyword>
<evidence type="ECO:0000259" key="7">
    <source>
        <dbReference type="PROSITE" id="PS51462"/>
    </source>
</evidence>
<dbReference type="PANTHER" id="PTHR12992">
    <property type="entry name" value="NUDIX HYDROLASE"/>
    <property type="match status" value="1"/>
</dbReference>
<dbReference type="InterPro" id="IPR000086">
    <property type="entry name" value="NUDIX_hydrolase_dom"/>
</dbReference>
<organism evidence="8 9">
    <name type="scientific">Syphacia muris</name>
    <dbReference type="NCBI Taxonomy" id="451379"/>
    <lineage>
        <taxon>Eukaryota</taxon>
        <taxon>Metazoa</taxon>
        <taxon>Ecdysozoa</taxon>
        <taxon>Nematoda</taxon>
        <taxon>Chromadorea</taxon>
        <taxon>Rhabditida</taxon>
        <taxon>Spirurina</taxon>
        <taxon>Oxyuridomorpha</taxon>
        <taxon>Oxyuroidea</taxon>
        <taxon>Oxyuridae</taxon>
        <taxon>Syphacia</taxon>
    </lineage>
</organism>
<reference evidence="9" key="1">
    <citation type="submission" date="2017-02" db="UniProtKB">
        <authorList>
            <consortium name="WormBaseParasite"/>
        </authorList>
    </citation>
    <scope>IDENTIFICATION</scope>
</reference>
<dbReference type="Gene3D" id="3.90.79.10">
    <property type="entry name" value="Nucleoside Triphosphate Pyrophosphohydrolase"/>
    <property type="match status" value="1"/>
</dbReference>
<dbReference type="AlphaFoldDB" id="A0A0N5AM04"/>
<dbReference type="WBParaSite" id="SMUV_0000559201-mRNA-1">
    <property type="protein sequence ID" value="SMUV_0000559201-mRNA-1"/>
    <property type="gene ID" value="SMUV_0000559201"/>
</dbReference>
<keyword evidence="8" id="KW-1185">Reference proteome</keyword>
<comment type="cofactor">
    <cofactor evidence="1">
        <name>Mn(2+)</name>
        <dbReference type="ChEBI" id="CHEBI:29035"/>
    </cofactor>
</comment>
<dbReference type="GO" id="GO:0046872">
    <property type="term" value="F:metal ion binding"/>
    <property type="evidence" value="ECO:0007669"/>
    <property type="project" value="UniProtKB-KW"/>
</dbReference>
<evidence type="ECO:0000256" key="6">
    <source>
        <dbReference type="ARBA" id="ARBA00023211"/>
    </source>
</evidence>
<dbReference type="Pfam" id="PF00293">
    <property type="entry name" value="NUDIX"/>
    <property type="match status" value="1"/>
</dbReference>
<keyword evidence="3" id="KW-0479">Metal-binding</keyword>
<dbReference type="GO" id="GO:0010945">
    <property type="term" value="F:coenzyme A diphosphatase activity"/>
    <property type="evidence" value="ECO:0007669"/>
    <property type="project" value="InterPro"/>
</dbReference>